<dbReference type="GO" id="GO:0032259">
    <property type="term" value="P:methylation"/>
    <property type="evidence" value="ECO:0007669"/>
    <property type="project" value="UniProtKB-KW"/>
</dbReference>
<evidence type="ECO:0000256" key="4">
    <source>
        <dbReference type="SAM" id="Phobius"/>
    </source>
</evidence>
<evidence type="ECO:0000313" key="7">
    <source>
        <dbReference type="Proteomes" id="UP000177913"/>
    </source>
</evidence>
<feature type="domain" description="Methyltransferase" evidence="5">
    <location>
        <begin position="56"/>
        <end position="135"/>
    </location>
</feature>
<dbReference type="InterPro" id="IPR029063">
    <property type="entry name" value="SAM-dependent_MTases_sf"/>
</dbReference>
<dbReference type="EMBL" id="MFZO01000024">
    <property type="protein sequence ID" value="OGK24898.1"/>
    <property type="molecule type" value="Genomic_DNA"/>
</dbReference>
<dbReference type="InterPro" id="IPR026170">
    <property type="entry name" value="FAM173A/B"/>
</dbReference>
<keyword evidence="4" id="KW-0472">Membrane</keyword>
<dbReference type="AlphaFoldDB" id="A0A1F7H159"/>
<organism evidence="6 7">
    <name type="scientific">Candidatus Roizmanbacteria bacterium RIFCSPHIGHO2_02_FULL_38_11</name>
    <dbReference type="NCBI Taxonomy" id="1802039"/>
    <lineage>
        <taxon>Bacteria</taxon>
        <taxon>Candidatus Roizmaniibacteriota</taxon>
    </lineage>
</organism>
<keyword evidence="3" id="KW-0949">S-adenosyl-L-methionine</keyword>
<dbReference type="CDD" id="cd02440">
    <property type="entry name" value="AdoMet_MTases"/>
    <property type="match status" value="1"/>
</dbReference>
<keyword evidence="2" id="KW-0808">Transferase</keyword>
<proteinExistence type="predicted"/>
<dbReference type="GO" id="GO:0016279">
    <property type="term" value="F:protein-lysine N-methyltransferase activity"/>
    <property type="evidence" value="ECO:0007669"/>
    <property type="project" value="InterPro"/>
</dbReference>
<evidence type="ECO:0000256" key="1">
    <source>
        <dbReference type="ARBA" id="ARBA00022603"/>
    </source>
</evidence>
<dbReference type="SUPFAM" id="SSF53335">
    <property type="entry name" value="S-adenosyl-L-methionine-dependent methyltransferases"/>
    <property type="match status" value="1"/>
</dbReference>
<dbReference type="PANTHER" id="PTHR13610">
    <property type="entry name" value="METHYLTRANSFERASE DOMAIN-CONTAINING PROTEIN"/>
    <property type="match status" value="1"/>
</dbReference>
<evidence type="ECO:0000256" key="2">
    <source>
        <dbReference type="ARBA" id="ARBA00022679"/>
    </source>
</evidence>
<comment type="caution">
    <text evidence="6">The sequence shown here is derived from an EMBL/GenBank/DDBJ whole genome shotgun (WGS) entry which is preliminary data.</text>
</comment>
<accession>A0A1F7H159</accession>
<dbReference type="InterPro" id="IPR025714">
    <property type="entry name" value="Methyltranfer_dom"/>
</dbReference>
<evidence type="ECO:0000256" key="3">
    <source>
        <dbReference type="ARBA" id="ARBA00022691"/>
    </source>
</evidence>
<evidence type="ECO:0000259" key="5">
    <source>
        <dbReference type="Pfam" id="PF13847"/>
    </source>
</evidence>
<dbReference type="PANTHER" id="PTHR13610:SF9">
    <property type="entry name" value="FI06469P"/>
    <property type="match status" value="1"/>
</dbReference>
<feature type="transmembrane region" description="Helical" evidence="4">
    <location>
        <begin position="6"/>
        <end position="30"/>
    </location>
</feature>
<dbReference type="Pfam" id="PF13847">
    <property type="entry name" value="Methyltransf_31"/>
    <property type="match status" value="1"/>
</dbReference>
<dbReference type="Gene3D" id="3.40.50.150">
    <property type="entry name" value="Vaccinia Virus protein VP39"/>
    <property type="match status" value="1"/>
</dbReference>
<name>A0A1F7H159_9BACT</name>
<sequence length="185" mass="21261">MIGIILYFLVILAELIFAIGFSALTISFIYSSLKGSPYVPTRQKEVDIILKTANLKSKQIFLELGCGDGRVCRRAASLYGVKTIGVDVNPLLIRYARFLAKIKSVNNTDFRTQNIFDTDLSKVDVVYLFLMPKLIELIVPKLEKEIKKKALVISHGFKIVEWQNRLVKKIDHRPFPTYYYRKVDK</sequence>
<keyword evidence="1" id="KW-0489">Methyltransferase</keyword>
<protein>
    <recommendedName>
        <fullName evidence="5">Methyltransferase domain-containing protein</fullName>
    </recommendedName>
</protein>
<evidence type="ECO:0000313" key="6">
    <source>
        <dbReference type="EMBL" id="OGK24898.1"/>
    </source>
</evidence>
<keyword evidence="4" id="KW-0812">Transmembrane</keyword>
<dbReference type="Proteomes" id="UP000177913">
    <property type="component" value="Unassembled WGS sequence"/>
</dbReference>
<keyword evidence="4" id="KW-1133">Transmembrane helix</keyword>
<gene>
    <name evidence="6" type="ORF">A3C25_05710</name>
</gene>
<reference evidence="6 7" key="1">
    <citation type="journal article" date="2016" name="Nat. Commun.">
        <title>Thousands of microbial genomes shed light on interconnected biogeochemical processes in an aquifer system.</title>
        <authorList>
            <person name="Anantharaman K."/>
            <person name="Brown C.T."/>
            <person name="Hug L.A."/>
            <person name="Sharon I."/>
            <person name="Castelle C.J."/>
            <person name="Probst A.J."/>
            <person name="Thomas B.C."/>
            <person name="Singh A."/>
            <person name="Wilkins M.J."/>
            <person name="Karaoz U."/>
            <person name="Brodie E.L."/>
            <person name="Williams K.H."/>
            <person name="Hubbard S.S."/>
            <person name="Banfield J.F."/>
        </authorList>
    </citation>
    <scope>NUCLEOTIDE SEQUENCE [LARGE SCALE GENOMIC DNA]</scope>
</reference>